<dbReference type="OrthoDB" id="10261701at2759"/>
<evidence type="ECO:0000256" key="1">
    <source>
        <dbReference type="ARBA" id="ARBA00093458"/>
    </source>
</evidence>
<proteinExistence type="inferred from homology"/>
<dbReference type="PANTHER" id="PTHR15243">
    <property type="entry name" value="SERINE/THREONINE-PROTEIN KINASE 19"/>
    <property type="match status" value="1"/>
</dbReference>
<accession>A0A556TW33</accession>
<keyword evidence="2" id="KW-0808">Transferase</keyword>
<evidence type="ECO:0000313" key="2">
    <source>
        <dbReference type="EMBL" id="TSK87575.1"/>
    </source>
</evidence>
<dbReference type="GO" id="GO:0016301">
    <property type="term" value="F:kinase activity"/>
    <property type="evidence" value="ECO:0007669"/>
    <property type="project" value="UniProtKB-KW"/>
</dbReference>
<reference evidence="2 3" key="1">
    <citation type="journal article" date="2019" name="Genome Biol. Evol.">
        <title>Whole-Genome Sequencing of the Giant Devil Catfish, Bagarius yarrelli.</title>
        <authorList>
            <person name="Jiang W."/>
            <person name="Lv Y."/>
            <person name="Cheng L."/>
            <person name="Yang K."/>
            <person name="Chao B."/>
            <person name="Wang X."/>
            <person name="Li Y."/>
            <person name="Pan X."/>
            <person name="You X."/>
            <person name="Zhang Y."/>
            <person name="Yang J."/>
            <person name="Li J."/>
            <person name="Zhang X."/>
            <person name="Liu S."/>
            <person name="Sun C."/>
            <person name="Yang J."/>
            <person name="Shi Q."/>
        </authorList>
    </citation>
    <scope>NUCLEOTIDE SEQUENCE [LARGE SCALE GENOMIC DNA]</scope>
    <source>
        <strain evidence="2">JWS20170419001</strain>
        <tissue evidence="2">Muscle</tissue>
    </source>
</reference>
<dbReference type="PANTHER" id="PTHR15243:SF0">
    <property type="entry name" value="SERINE_THREONINE-PROTEIN KINASE 19"/>
    <property type="match status" value="1"/>
</dbReference>
<gene>
    <name evidence="2" type="ORF">Baya_4289</name>
</gene>
<comment type="caution">
    <text evidence="2">The sequence shown here is derived from an EMBL/GenBank/DDBJ whole genome shotgun (WGS) entry which is preliminary data.</text>
</comment>
<sequence>MKRRRSLVQETLGVKKKRFGADSLIGNPEDAQEGPHDVKATLKYLMTLFPRKLFDDSLPQIVYKHQLYSLLSDRTLVDKQLNELRDKGELLMFQLGFDSDTFALVFTEDYRAKVLAEQTGKDSLPTVEKFLDKVLPSCSGLSFSKGQMLKEFLFTDSEITQLVKSGVLTVRDAGSWWLAIPNSGRFTKYFIQGGGQRTARIASSNTVLRPRCVRAEHSRYFTAPERETARCKDPEPVKKVGIFGGSRAKRRLMAGLSYLVLRFSGSAGRTYGVFSKGLTRTLLIFFNLAWRLRIRFPYLYLIASMMFNVRLQKPLDPGDGHSRSISRSINVDLQTKVVTSLDQRALILLLLLQLLQKSAKGTTELEER</sequence>
<dbReference type="AlphaFoldDB" id="A0A556TW33"/>
<keyword evidence="3" id="KW-1185">Reference proteome</keyword>
<dbReference type="Pfam" id="PF10494">
    <property type="entry name" value="Stk19"/>
    <property type="match status" value="1"/>
</dbReference>
<dbReference type="EMBL" id="VCAZ01000022">
    <property type="protein sequence ID" value="TSK87575.1"/>
    <property type="molecule type" value="Genomic_DNA"/>
</dbReference>
<comment type="similarity">
    <text evidence="1">Belongs to the STK19 family.</text>
</comment>
<dbReference type="Pfam" id="PF15118">
    <property type="entry name" value="DUF4560"/>
    <property type="match status" value="1"/>
</dbReference>
<evidence type="ECO:0000313" key="3">
    <source>
        <dbReference type="Proteomes" id="UP000319801"/>
    </source>
</evidence>
<name>A0A556TW33_BAGYA</name>
<organism evidence="2 3">
    <name type="scientific">Bagarius yarrelli</name>
    <name type="common">Goonch</name>
    <name type="synonym">Bagrus yarrelli</name>
    <dbReference type="NCBI Taxonomy" id="175774"/>
    <lineage>
        <taxon>Eukaryota</taxon>
        <taxon>Metazoa</taxon>
        <taxon>Chordata</taxon>
        <taxon>Craniata</taxon>
        <taxon>Vertebrata</taxon>
        <taxon>Euteleostomi</taxon>
        <taxon>Actinopterygii</taxon>
        <taxon>Neopterygii</taxon>
        <taxon>Teleostei</taxon>
        <taxon>Ostariophysi</taxon>
        <taxon>Siluriformes</taxon>
        <taxon>Sisoridae</taxon>
        <taxon>Sisorinae</taxon>
        <taxon>Bagarius</taxon>
    </lineage>
</organism>
<dbReference type="InterPro" id="IPR018865">
    <property type="entry name" value="STK19-like"/>
</dbReference>
<dbReference type="InterPro" id="IPR029367">
    <property type="entry name" value="SMIM10"/>
</dbReference>
<dbReference type="GO" id="GO:0046579">
    <property type="term" value="P:positive regulation of Ras protein signal transduction"/>
    <property type="evidence" value="ECO:0007669"/>
    <property type="project" value="TreeGrafter"/>
</dbReference>
<dbReference type="Proteomes" id="UP000319801">
    <property type="component" value="Unassembled WGS sequence"/>
</dbReference>
<keyword evidence="2" id="KW-0418">Kinase</keyword>
<protein>
    <submittedName>
        <fullName evidence="2">Serine/threonine-protein kinase 19</fullName>
    </submittedName>
</protein>